<accession>A0A8H7D0M6</accession>
<feature type="signal peptide" evidence="1">
    <location>
        <begin position="1"/>
        <end position="23"/>
    </location>
</feature>
<dbReference type="OrthoDB" id="3032151at2759"/>
<sequence>MQFTLSKLFAFTVAAQAISIASAASVATAVSPSTDTNSPVPQDFVTAKACTNPGMSGSCGNVSVTGIPSSCLNFIASFNDVISSIQVNPGFSCKFFVDPGCSGAVLTVTGTANDLSGTNFDNSISSVQCFNGP</sequence>
<reference evidence="2" key="1">
    <citation type="submission" date="2020-05" db="EMBL/GenBank/DDBJ databases">
        <title>Mycena genomes resolve the evolution of fungal bioluminescence.</title>
        <authorList>
            <person name="Tsai I.J."/>
        </authorList>
    </citation>
    <scope>NUCLEOTIDE SEQUENCE</scope>
    <source>
        <strain evidence="2">160909Yilan</strain>
    </source>
</reference>
<organism evidence="2 3">
    <name type="scientific">Mycena sanguinolenta</name>
    <dbReference type="NCBI Taxonomy" id="230812"/>
    <lineage>
        <taxon>Eukaryota</taxon>
        <taxon>Fungi</taxon>
        <taxon>Dikarya</taxon>
        <taxon>Basidiomycota</taxon>
        <taxon>Agaricomycotina</taxon>
        <taxon>Agaricomycetes</taxon>
        <taxon>Agaricomycetidae</taxon>
        <taxon>Agaricales</taxon>
        <taxon>Marasmiineae</taxon>
        <taxon>Mycenaceae</taxon>
        <taxon>Mycena</taxon>
    </lineage>
</organism>
<evidence type="ECO:0000313" key="2">
    <source>
        <dbReference type="EMBL" id="KAF7357175.1"/>
    </source>
</evidence>
<dbReference type="EMBL" id="JACAZH010000010">
    <property type="protein sequence ID" value="KAF7357175.1"/>
    <property type="molecule type" value="Genomic_DNA"/>
</dbReference>
<dbReference type="AlphaFoldDB" id="A0A8H7D0M6"/>
<gene>
    <name evidence="2" type="ORF">MSAN_01312200</name>
</gene>
<dbReference type="Gene3D" id="2.60.20.10">
    <property type="entry name" value="Crystallins"/>
    <property type="match status" value="1"/>
</dbReference>
<evidence type="ECO:0000313" key="3">
    <source>
        <dbReference type="Proteomes" id="UP000623467"/>
    </source>
</evidence>
<name>A0A8H7D0M6_9AGAR</name>
<keyword evidence="1" id="KW-0732">Signal</keyword>
<dbReference type="Proteomes" id="UP000623467">
    <property type="component" value="Unassembled WGS sequence"/>
</dbReference>
<dbReference type="InterPro" id="IPR011024">
    <property type="entry name" value="G_crystallin-like"/>
</dbReference>
<protein>
    <submittedName>
        <fullName evidence="2">Uncharacterized protein</fullName>
    </submittedName>
</protein>
<feature type="chain" id="PRO_5034707694" evidence="1">
    <location>
        <begin position="24"/>
        <end position="133"/>
    </location>
</feature>
<comment type="caution">
    <text evidence="2">The sequence shown here is derived from an EMBL/GenBank/DDBJ whole genome shotgun (WGS) entry which is preliminary data.</text>
</comment>
<keyword evidence="3" id="KW-1185">Reference proteome</keyword>
<evidence type="ECO:0000256" key="1">
    <source>
        <dbReference type="SAM" id="SignalP"/>
    </source>
</evidence>
<proteinExistence type="predicted"/>
<dbReference type="SUPFAM" id="SSF49695">
    <property type="entry name" value="gamma-Crystallin-like"/>
    <property type="match status" value="1"/>
</dbReference>